<dbReference type="RefSeq" id="WP_346758819.1">
    <property type="nucleotide sequence ID" value="NZ_JAUJEB010000003.1"/>
</dbReference>
<dbReference type="PANTHER" id="PTHR30620">
    <property type="entry name" value="PERIPLASMIC BETA-GLUCOSIDASE-RELATED"/>
    <property type="match status" value="1"/>
</dbReference>
<feature type="domain" description="Glycoside hydrolase family 3 N-terminal" evidence="8">
    <location>
        <begin position="141"/>
        <end position="439"/>
    </location>
</feature>
<dbReference type="Pfam" id="PF01915">
    <property type="entry name" value="Glyco_hydro_3_C"/>
    <property type="match status" value="1"/>
</dbReference>
<keyword evidence="7" id="KW-1133">Transmembrane helix</keyword>
<evidence type="ECO:0000256" key="5">
    <source>
        <dbReference type="ARBA" id="ARBA00022801"/>
    </source>
</evidence>
<evidence type="ECO:0000259" key="8">
    <source>
        <dbReference type="Pfam" id="PF00933"/>
    </source>
</evidence>
<keyword evidence="7" id="KW-0812">Transmembrane</keyword>
<keyword evidence="11" id="KW-1185">Reference proteome</keyword>
<sequence length="655" mass="72732">MRKTLKILGFTAGGVVVLILLLWAGFEINYQVINAKARSRLTEKQLLNIEGKKMRDLNGNGKLDIYEDFRKPVDERIADLLAQMNLEEKAGLMWQPPLGVGELGEVLGKPDPTVFNMASSYDYLINKKLRTFNLFTIPAPEHLARWHNEIQKIAEQDRLGIPVTISSDPRHGINNFIGGGLLNGDFSEWPEPLGLAATNDSSLVFEFGRIAAQEFAAVGIRAALHPMADLATEPRWARINGTFGEDADLSAKMTAAYIYGFQGAQLGPQSVACMTKHWPGGGPQDDGQDAHFRYGMDQAYPGDHFDYHLIPFKAAIEAGTAMMMPYYGIPVNQTSENVGMAFNKEIIHDLLREQYGYDGIVCTDWGIIEGFGLLGFEMFEGQSWGVDELSIKGKIKKAIEAGVDQFGGNSNTEELIALVHEGLVAEARIDQSVRRILRVKFQMGLFDNPYVDVNVAREIVGKQAYMDLGKLAQRKSIVLLKNKMNRDSTMTLPFSGNINIYIENIDKEVAGKYANVVDSLQRADIAILRLQTPWEPRDGNFIESFFHQGYLDFKEPELSRVLDIAASKPTIISLYLDRPAVIPEIANEVAGLLGEFGARDEAVLDVVFGAFNPTAKLPFELPASMEEVAAQMEDVPYDTKDPVFPFGFGLSYEIK</sequence>
<dbReference type="InterPro" id="IPR036881">
    <property type="entry name" value="Glyco_hydro_3_C_sf"/>
</dbReference>
<evidence type="ECO:0000256" key="3">
    <source>
        <dbReference type="ARBA" id="ARBA00012744"/>
    </source>
</evidence>
<evidence type="ECO:0000256" key="1">
    <source>
        <dbReference type="ARBA" id="ARBA00000448"/>
    </source>
</evidence>
<protein>
    <recommendedName>
        <fullName evidence="3">beta-glucosidase</fullName>
        <ecNumber evidence="3">3.2.1.21</ecNumber>
    </recommendedName>
</protein>
<evidence type="ECO:0000256" key="4">
    <source>
        <dbReference type="ARBA" id="ARBA00022729"/>
    </source>
</evidence>
<dbReference type="EC" id="3.2.1.21" evidence="3"/>
<dbReference type="PRINTS" id="PR00133">
    <property type="entry name" value="GLHYDRLASE3"/>
</dbReference>
<evidence type="ECO:0000256" key="7">
    <source>
        <dbReference type="SAM" id="Phobius"/>
    </source>
</evidence>
<comment type="caution">
    <text evidence="10">The sequence shown here is derived from an EMBL/GenBank/DDBJ whole genome shotgun (WGS) entry which is preliminary data.</text>
</comment>
<keyword evidence="7" id="KW-0472">Membrane</keyword>
<evidence type="ECO:0000256" key="6">
    <source>
        <dbReference type="ARBA" id="ARBA00023295"/>
    </source>
</evidence>
<dbReference type="Gene3D" id="3.40.50.1700">
    <property type="entry name" value="Glycoside hydrolase family 3 C-terminal domain"/>
    <property type="match status" value="1"/>
</dbReference>
<comment type="similarity">
    <text evidence="2">Belongs to the glycosyl hydrolase 3 family.</text>
</comment>
<comment type="catalytic activity">
    <reaction evidence="1">
        <text>Hydrolysis of terminal, non-reducing beta-D-glucosyl residues with release of beta-D-glucose.</text>
        <dbReference type="EC" id="3.2.1.21"/>
    </reaction>
</comment>
<dbReference type="InterPro" id="IPR051915">
    <property type="entry name" value="Cellulose_Degrad_GH3"/>
</dbReference>
<keyword evidence="4" id="KW-0732">Signal</keyword>
<organism evidence="10 11">
    <name type="scientific">Agaribacillus aureus</name>
    <dbReference type="NCBI Taxonomy" id="3051825"/>
    <lineage>
        <taxon>Bacteria</taxon>
        <taxon>Pseudomonadati</taxon>
        <taxon>Bacteroidota</taxon>
        <taxon>Cytophagia</taxon>
        <taxon>Cytophagales</taxon>
        <taxon>Splendidivirgaceae</taxon>
        <taxon>Agaribacillus</taxon>
    </lineage>
</organism>
<dbReference type="EMBL" id="JAUJEB010000003">
    <property type="protein sequence ID" value="MDN5213481.1"/>
    <property type="molecule type" value="Genomic_DNA"/>
</dbReference>
<evidence type="ECO:0000256" key="2">
    <source>
        <dbReference type="ARBA" id="ARBA00005336"/>
    </source>
</evidence>
<feature type="transmembrane region" description="Helical" evidence="7">
    <location>
        <begin position="7"/>
        <end position="26"/>
    </location>
</feature>
<evidence type="ECO:0000313" key="11">
    <source>
        <dbReference type="Proteomes" id="UP001172083"/>
    </source>
</evidence>
<reference evidence="10" key="1">
    <citation type="submission" date="2023-06" db="EMBL/GenBank/DDBJ databases">
        <title>Genomic of Agaribacillus aureum.</title>
        <authorList>
            <person name="Wang G."/>
        </authorList>
    </citation>
    <scope>NUCLEOTIDE SEQUENCE</scope>
    <source>
        <strain evidence="10">BMA12</strain>
    </source>
</reference>
<gene>
    <name evidence="10" type="ORF">QQ020_15530</name>
</gene>
<keyword evidence="5 10" id="KW-0378">Hydrolase</keyword>
<dbReference type="PANTHER" id="PTHR30620:SF16">
    <property type="entry name" value="LYSOSOMAL BETA GLUCOSIDASE"/>
    <property type="match status" value="1"/>
</dbReference>
<dbReference type="InterPro" id="IPR001764">
    <property type="entry name" value="Glyco_hydro_3_N"/>
</dbReference>
<evidence type="ECO:0000259" key="9">
    <source>
        <dbReference type="Pfam" id="PF01915"/>
    </source>
</evidence>
<dbReference type="Gene3D" id="3.20.20.300">
    <property type="entry name" value="Glycoside hydrolase, family 3, N-terminal domain"/>
    <property type="match status" value="1"/>
</dbReference>
<dbReference type="Pfam" id="PF00933">
    <property type="entry name" value="Glyco_hydro_3"/>
    <property type="match status" value="1"/>
</dbReference>
<dbReference type="Proteomes" id="UP001172083">
    <property type="component" value="Unassembled WGS sequence"/>
</dbReference>
<dbReference type="InterPro" id="IPR002772">
    <property type="entry name" value="Glyco_hydro_3_C"/>
</dbReference>
<dbReference type="GO" id="GO:0016787">
    <property type="term" value="F:hydrolase activity"/>
    <property type="evidence" value="ECO:0007669"/>
    <property type="project" value="UniProtKB-KW"/>
</dbReference>
<dbReference type="InterPro" id="IPR017853">
    <property type="entry name" value="GH"/>
</dbReference>
<name>A0ABT8L8C1_9BACT</name>
<accession>A0ABT8L8C1</accession>
<dbReference type="InterPro" id="IPR036962">
    <property type="entry name" value="Glyco_hydro_3_N_sf"/>
</dbReference>
<feature type="domain" description="Glycoside hydrolase family 3 C-terminal" evidence="9">
    <location>
        <begin position="488"/>
        <end position="652"/>
    </location>
</feature>
<dbReference type="SUPFAM" id="SSF51445">
    <property type="entry name" value="(Trans)glycosidases"/>
    <property type="match status" value="1"/>
</dbReference>
<keyword evidence="6" id="KW-0326">Glycosidase</keyword>
<evidence type="ECO:0000313" key="10">
    <source>
        <dbReference type="EMBL" id="MDN5213481.1"/>
    </source>
</evidence>
<proteinExistence type="inferred from homology"/>
<dbReference type="SUPFAM" id="SSF52279">
    <property type="entry name" value="Beta-D-glucan exohydrolase, C-terminal domain"/>
    <property type="match status" value="1"/>
</dbReference>